<evidence type="ECO:0000313" key="1">
    <source>
        <dbReference type="EMBL" id="MCB5412442.1"/>
    </source>
</evidence>
<keyword evidence="2" id="KW-1185">Reference proteome</keyword>
<dbReference type="RefSeq" id="WP_226937853.1">
    <property type="nucleotide sequence ID" value="NZ_JACDXX010000064.1"/>
</dbReference>
<protein>
    <recommendedName>
        <fullName evidence="3">TnsA endonuclease N-terminal domain-containing protein</fullName>
    </recommendedName>
</protein>
<proteinExistence type="predicted"/>
<reference evidence="1 2" key="1">
    <citation type="submission" date="2020-07" db="EMBL/GenBank/DDBJ databases">
        <title>Pseudogemmobacter sp. nov., isolated from poultry manure in Taiwan.</title>
        <authorList>
            <person name="Lin S.-Y."/>
            <person name="Tang Y.-S."/>
            <person name="Young C.-C."/>
        </authorList>
    </citation>
    <scope>NUCLEOTIDE SEQUENCE [LARGE SCALE GENOMIC DNA]</scope>
    <source>
        <strain evidence="1 2">CC-YST710</strain>
    </source>
</reference>
<comment type="caution">
    <text evidence="1">The sequence shown here is derived from an EMBL/GenBank/DDBJ whole genome shotgun (WGS) entry which is preliminary data.</text>
</comment>
<evidence type="ECO:0008006" key="3">
    <source>
        <dbReference type="Google" id="ProtNLM"/>
    </source>
</evidence>
<sequence>MYDETPYQPPLRSRATRSFAARSKSSVRGFLFAHLRAQARPRQIIYESNLERRVLLTFLARRDLVDIWDQPTAIPFATPSGTLRHHTPDFLAFLETGLRLAIAVKPQASVERLRFRDELAQVRGAMSPAYADELLLITDADLNDADVRNAELLHIARQTVDLGAIQTIRTVLADLKGARTFAEVLEQSGLAERGWAALICALPDGTHIFFNRHGRFLHMAEIGG</sequence>
<dbReference type="EMBL" id="JACDXX010000064">
    <property type="protein sequence ID" value="MCB5412442.1"/>
    <property type="molecule type" value="Genomic_DNA"/>
</dbReference>
<dbReference type="Proteomes" id="UP001198571">
    <property type="component" value="Unassembled WGS sequence"/>
</dbReference>
<name>A0ABS8CSR6_9RHOB</name>
<organism evidence="1 2">
    <name type="scientific">Pseudogemmobacter faecipullorum</name>
    <dbReference type="NCBI Taxonomy" id="2755041"/>
    <lineage>
        <taxon>Bacteria</taxon>
        <taxon>Pseudomonadati</taxon>
        <taxon>Pseudomonadota</taxon>
        <taxon>Alphaproteobacteria</taxon>
        <taxon>Rhodobacterales</taxon>
        <taxon>Paracoccaceae</taxon>
        <taxon>Pseudogemmobacter</taxon>
    </lineage>
</organism>
<evidence type="ECO:0000313" key="2">
    <source>
        <dbReference type="Proteomes" id="UP001198571"/>
    </source>
</evidence>
<accession>A0ABS8CSR6</accession>
<gene>
    <name evidence="1" type="ORF">H0485_21005</name>
</gene>